<dbReference type="SMART" id="SM00091">
    <property type="entry name" value="PAS"/>
    <property type="match status" value="1"/>
</dbReference>
<dbReference type="SUPFAM" id="SSF55073">
    <property type="entry name" value="Nucleotide cyclase"/>
    <property type="match status" value="1"/>
</dbReference>
<feature type="transmembrane region" description="Helical" evidence="1">
    <location>
        <begin position="9"/>
        <end position="28"/>
    </location>
</feature>
<comment type="caution">
    <text evidence="6">The sequence shown here is derived from an EMBL/GenBank/DDBJ whole genome shotgun (WGS) entry which is preliminary data.</text>
</comment>
<dbReference type="CDD" id="cd01949">
    <property type="entry name" value="GGDEF"/>
    <property type="match status" value="1"/>
</dbReference>
<evidence type="ECO:0000259" key="2">
    <source>
        <dbReference type="PROSITE" id="PS50112"/>
    </source>
</evidence>
<dbReference type="Proteomes" id="UP000297604">
    <property type="component" value="Unassembled WGS sequence"/>
</dbReference>
<reference evidence="6 7" key="1">
    <citation type="submission" date="2019-03" db="EMBL/GenBank/DDBJ databases">
        <title>Genomics of glacier-inhabiting Cryobacterium strains.</title>
        <authorList>
            <person name="Liu Q."/>
            <person name="Xin Y.-H."/>
        </authorList>
    </citation>
    <scope>NUCLEOTIDE SEQUENCE [LARGE SCALE GENOMIC DNA]</scope>
    <source>
        <strain evidence="6 7">MDB1-5</strain>
    </source>
</reference>
<feature type="transmembrane region" description="Helical" evidence="1">
    <location>
        <begin position="236"/>
        <end position="257"/>
    </location>
</feature>
<dbReference type="InterPro" id="IPR043128">
    <property type="entry name" value="Rev_trsase/Diguanyl_cyclase"/>
</dbReference>
<accession>A0ABY2IIK5</accession>
<dbReference type="InterPro" id="IPR035965">
    <property type="entry name" value="PAS-like_dom_sf"/>
</dbReference>
<dbReference type="InterPro" id="IPR013655">
    <property type="entry name" value="PAS_fold_3"/>
</dbReference>
<dbReference type="NCBIfam" id="TIGR00229">
    <property type="entry name" value="sensory_box"/>
    <property type="match status" value="1"/>
</dbReference>
<feature type="transmembrane region" description="Helical" evidence="1">
    <location>
        <begin position="105"/>
        <end position="124"/>
    </location>
</feature>
<dbReference type="PROSITE" id="PS50113">
    <property type="entry name" value="PAC"/>
    <property type="match status" value="1"/>
</dbReference>
<dbReference type="EMBL" id="SOFS01000043">
    <property type="protein sequence ID" value="TFC17289.1"/>
    <property type="molecule type" value="Genomic_DNA"/>
</dbReference>
<protein>
    <submittedName>
        <fullName evidence="6">Phosphodiesterase</fullName>
    </submittedName>
</protein>
<dbReference type="Pfam" id="PF00990">
    <property type="entry name" value="GGDEF"/>
    <property type="match status" value="1"/>
</dbReference>
<evidence type="ECO:0000259" key="5">
    <source>
        <dbReference type="PROSITE" id="PS50887"/>
    </source>
</evidence>
<evidence type="ECO:0000259" key="3">
    <source>
        <dbReference type="PROSITE" id="PS50113"/>
    </source>
</evidence>
<evidence type="ECO:0000259" key="4">
    <source>
        <dbReference type="PROSITE" id="PS50883"/>
    </source>
</evidence>
<dbReference type="SMART" id="SM00267">
    <property type="entry name" value="GGDEF"/>
    <property type="match status" value="1"/>
</dbReference>
<keyword evidence="1" id="KW-0472">Membrane</keyword>
<dbReference type="Gene3D" id="3.30.450.20">
    <property type="entry name" value="PAS domain"/>
    <property type="match status" value="1"/>
</dbReference>
<dbReference type="InterPro" id="IPR029787">
    <property type="entry name" value="Nucleotide_cyclase"/>
</dbReference>
<dbReference type="InterPro" id="IPR000160">
    <property type="entry name" value="GGDEF_dom"/>
</dbReference>
<dbReference type="CDD" id="cd01948">
    <property type="entry name" value="EAL"/>
    <property type="match status" value="1"/>
</dbReference>
<dbReference type="SUPFAM" id="SSF141868">
    <property type="entry name" value="EAL domain-like"/>
    <property type="match status" value="1"/>
</dbReference>
<dbReference type="Pfam" id="PF00563">
    <property type="entry name" value="EAL"/>
    <property type="match status" value="1"/>
</dbReference>
<feature type="domain" description="GGDEF" evidence="5">
    <location>
        <begin position="451"/>
        <end position="583"/>
    </location>
</feature>
<dbReference type="Pfam" id="PF08447">
    <property type="entry name" value="PAS_3"/>
    <property type="match status" value="1"/>
</dbReference>
<dbReference type="PROSITE" id="PS50883">
    <property type="entry name" value="EAL"/>
    <property type="match status" value="1"/>
</dbReference>
<keyword evidence="7" id="KW-1185">Reference proteome</keyword>
<feature type="transmembrane region" description="Helical" evidence="1">
    <location>
        <begin position="66"/>
        <end position="85"/>
    </location>
</feature>
<dbReference type="PROSITE" id="PS50887">
    <property type="entry name" value="GGDEF"/>
    <property type="match status" value="1"/>
</dbReference>
<dbReference type="SMART" id="SM00052">
    <property type="entry name" value="EAL"/>
    <property type="match status" value="1"/>
</dbReference>
<feature type="domain" description="EAL" evidence="4">
    <location>
        <begin position="592"/>
        <end position="839"/>
    </location>
</feature>
<feature type="transmembrane region" description="Helical" evidence="1">
    <location>
        <begin position="40"/>
        <end position="59"/>
    </location>
</feature>
<evidence type="ECO:0000313" key="6">
    <source>
        <dbReference type="EMBL" id="TFC17289.1"/>
    </source>
</evidence>
<dbReference type="Gene3D" id="3.30.70.270">
    <property type="match status" value="1"/>
</dbReference>
<dbReference type="InterPro" id="IPR035919">
    <property type="entry name" value="EAL_sf"/>
</dbReference>
<name>A0ABY2IIK5_9MICO</name>
<keyword evidence="1" id="KW-1133">Transmembrane helix</keyword>
<dbReference type="InterPro" id="IPR052155">
    <property type="entry name" value="Biofilm_reg_signaling"/>
</dbReference>
<dbReference type="CDD" id="cd00130">
    <property type="entry name" value="PAS"/>
    <property type="match status" value="1"/>
</dbReference>
<dbReference type="InterPro" id="IPR000014">
    <property type="entry name" value="PAS"/>
</dbReference>
<feature type="domain" description="PAC" evidence="3">
    <location>
        <begin position="368"/>
        <end position="419"/>
    </location>
</feature>
<dbReference type="Gene3D" id="3.20.20.450">
    <property type="entry name" value="EAL domain"/>
    <property type="match status" value="1"/>
</dbReference>
<dbReference type="PANTHER" id="PTHR44757">
    <property type="entry name" value="DIGUANYLATE CYCLASE DGCP"/>
    <property type="match status" value="1"/>
</dbReference>
<proteinExistence type="predicted"/>
<dbReference type="SUPFAM" id="SSF55785">
    <property type="entry name" value="PYP-like sensor domain (PAS domain)"/>
    <property type="match status" value="1"/>
</dbReference>
<dbReference type="PANTHER" id="PTHR44757:SF2">
    <property type="entry name" value="BIOFILM ARCHITECTURE MAINTENANCE PROTEIN MBAA"/>
    <property type="match status" value="1"/>
</dbReference>
<organism evidence="6 7">
    <name type="scientific">Cryobacterium glucosi</name>
    <dbReference type="NCBI Taxonomy" id="1259175"/>
    <lineage>
        <taxon>Bacteria</taxon>
        <taxon>Bacillati</taxon>
        <taxon>Actinomycetota</taxon>
        <taxon>Actinomycetes</taxon>
        <taxon>Micrococcales</taxon>
        <taxon>Microbacteriaceae</taxon>
        <taxon>Cryobacterium</taxon>
    </lineage>
</organism>
<feature type="transmembrane region" description="Helical" evidence="1">
    <location>
        <begin position="131"/>
        <end position="153"/>
    </location>
</feature>
<dbReference type="NCBIfam" id="TIGR00254">
    <property type="entry name" value="GGDEF"/>
    <property type="match status" value="1"/>
</dbReference>
<keyword evidence="1" id="KW-0812">Transmembrane</keyword>
<feature type="transmembrane region" description="Helical" evidence="1">
    <location>
        <begin position="165"/>
        <end position="184"/>
    </location>
</feature>
<dbReference type="RefSeq" id="WP_134562124.1">
    <property type="nucleotide sequence ID" value="NZ_SOFS01000043.1"/>
</dbReference>
<gene>
    <name evidence="6" type="ORF">E3O46_16770</name>
</gene>
<evidence type="ECO:0000313" key="7">
    <source>
        <dbReference type="Proteomes" id="UP000297604"/>
    </source>
</evidence>
<dbReference type="InterPro" id="IPR001633">
    <property type="entry name" value="EAL_dom"/>
</dbReference>
<feature type="transmembrane region" description="Helical" evidence="1">
    <location>
        <begin position="204"/>
        <end position="224"/>
    </location>
</feature>
<evidence type="ECO:0000256" key="1">
    <source>
        <dbReference type="SAM" id="Phobius"/>
    </source>
</evidence>
<feature type="domain" description="PAS" evidence="2">
    <location>
        <begin position="295"/>
        <end position="365"/>
    </location>
</feature>
<dbReference type="InterPro" id="IPR000700">
    <property type="entry name" value="PAS-assoc_C"/>
</dbReference>
<dbReference type="PROSITE" id="PS50112">
    <property type="entry name" value="PAS"/>
    <property type="match status" value="1"/>
</dbReference>
<sequence>MRVSRDSRVVSALVALVTLFSLVRWYMLDLSTGAALPHDVMKPTTIVGLLVLAVALALADRPAVATALGAVATVIGGLTLAEYVSGVGLGVDVLLPGLRLGGSPPRMAIGTALSLVLLGLAFCLRGVAGAAVTAGFAVLTLLLVLLTILSAAYGVSAVSDPGRPLNISTLTVLCVGAIAAAILYERPDIGLVGLVRDRRSAGRLLRSGLPIIILGPFFLGWLRLWAQREGWFDAELGNALLVSSTIGLVLGVAWIAAGRLRALDIQRDGAFDALAVANATLESAVHDRTRELARTAERLHALIRIAPVGIVQFDAGGGVVTTNEQWMRMTGLSVEASRGDGWGRNIHADDAERVIDAWRTTVASGAAFESTFRFQTLTGEAKWVQASATRILDTTGVTGYLLSVTDVTAVRAAEARVEHLAFHDPLTDLPNRLLLLDRLDQALLFAARAHRGVGLLFIDLDRFKVVNDSLGHHAGDAVLAQIAVRLRAAVRASDTVARIGGDEFVVLCPDIGTGAEARRIAKAVQAAVSLPIEIGDQTAMVDTSIGIAVSTGTEDAETLLRQADQAMYLAKDQGRARYEVFNDDLRGRIRRRVDTEIGLRTAVGRSEIETWYQPIVDLQNPRVAAAEALARWRRPEIGIVAPGDFIAIAEETGLIRDIGRAVLRQACSAATSLDADQAVSVNVSARQFVRSDFGTVVRRALLETGLAPGQLWLELTESAVIDVMDSATRTFDELRDLGVRLAIDDFGTGYSSFAQLRSLEVDLLKIDMTFIDNLVSSDRDQAIVRGILHLADSLGLDVVAEGIETSEQLELLRDMGCRYGQGYLFARPQPDISVAVLVH</sequence>